<dbReference type="AlphaFoldDB" id="B0KD88"/>
<evidence type="ECO:0000313" key="3">
    <source>
        <dbReference type="EMBL" id="ABY95607.1"/>
    </source>
</evidence>
<dbReference type="eggNOG" id="COG3414">
    <property type="taxonomic scope" value="Bacteria"/>
</dbReference>
<dbReference type="GO" id="GO:0008982">
    <property type="term" value="F:protein-N(PI)-phosphohistidine-sugar phosphotransferase activity"/>
    <property type="evidence" value="ECO:0007669"/>
    <property type="project" value="InterPro"/>
</dbReference>
<dbReference type="RefSeq" id="WP_012269701.1">
    <property type="nucleotide sequence ID" value="NC_010321.1"/>
</dbReference>
<sequence length="99" mass="11178">MKDRIRIVTACGVGMGSSLILKMMIEDLLKELDINAQVENTDIGSIKSTNADIVVVQTFHKDKMENIAKVVITIDNFFDKEKLREKLIEGLDKVKEVQN</sequence>
<dbReference type="Pfam" id="PF02302">
    <property type="entry name" value="PTS_IIB"/>
    <property type="match status" value="1"/>
</dbReference>
<dbReference type="EMBL" id="CP000924">
    <property type="protein sequence ID" value="ABY95607.1"/>
    <property type="molecule type" value="Genomic_DNA"/>
</dbReference>
<evidence type="ECO:0000313" key="4">
    <source>
        <dbReference type="Proteomes" id="UP000002156"/>
    </source>
</evidence>
<name>B0KD88_THEP3</name>
<dbReference type="CDD" id="cd05563">
    <property type="entry name" value="PTS_IIB_ascorbate"/>
    <property type="match status" value="1"/>
</dbReference>
<dbReference type="InterPro" id="IPR013011">
    <property type="entry name" value="PTS_EIIB_2"/>
</dbReference>
<dbReference type="HOGENOM" id="CLU_159248_0_2_9"/>
<gene>
    <name evidence="3" type="ordered locus">Teth39_1981</name>
</gene>
<keyword evidence="1 3" id="KW-0808">Transferase</keyword>
<dbReference type="GO" id="GO:0009401">
    <property type="term" value="P:phosphoenolpyruvate-dependent sugar phosphotransferase system"/>
    <property type="evidence" value="ECO:0007669"/>
    <property type="project" value="InterPro"/>
</dbReference>
<reference evidence="4" key="1">
    <citation type="submission" date="2008-01" db="EMBL/GenBank/DDBJ databases">
        <title>Complete sequence of Thermoanaerobacter pseudethanolicus 39E.</title>
        <authorList>
            <person name="Copeland A."/>
            <person name="Lucas S."/>
            <person name="Lapidus A."/>
            <person name="Barry K."/>
            <person name="Glavina del Rio T."/>
            <person name="Dalin E."/>
            <person name="Tice H."/>
            <person name="Pitluck S."/>
            <person name="Bruce D."/>
            <person name="Goodwin L."/>
            <person name="Saunders E."/>
            <person name="Brettin T."/>
            <person name="Detter J.C."/>
            <person name="Han C."/>
            <person name="Schmutz J."/>
            <person name="Larimer F."/>
            <person name="Land M."/>
            <person name="Hauser L."/>
            <person name="Kyrpides N."/>
            <person name="Lykidis A."/>
            <person name="Hemme C."/>
            <person name="Fields M.W."/>
            <person name="He Z."/>
            <person name="Zhou J."/>
            <person name="Richardson P."/>
        </authorList>
    </citation>
    <scope>NUCLEOTIDE SEQUENCE [LARGE SCALE GENOMIC DNA]</scope>
    <source>
        <strain evidence="4">ATCC 33223 / DSM 2355 / 39E</strain>
    </source>
</reference>
<dbReference type="SUPFAM" id="SSF52794">
    <property type="entry name" value="PTS system IIB component-like"/>
    <property type="match status" value="1"/>
</dbReference>
<organism evidence="3 4">
    <name type="scientific">Thermoanaerobacter pseudethanolicus (strain ATCC 33223 / 39E)</name>
    <name type="common">Clostridium thermohydrosulfuricum</name>
    <dbReference type="NCBI Taxonomy" id="340099"/>
    <lineage>
        <taxon>Bacteria</taxon>
        <taxon>Bacillati</taxon>
        <taxon>Bacillota</taxon>
        <taxon>Clostridia</taxon>
        <taxon>Thermoanaerobacterales</taxon>
        <taxon>Thermoanaerobacteraceae</taxon>
        <taxon>Thermoanaerobacter</taxon>
    </lineage>
</organism>
<evidence type="ECO:0000259" key="2">
    <source>
        <dbReference type="PROSITE" id="PS51099"/>
    </source>
</evidence>
<feature type="domain" description="PTS EIIB type-2" evidence="2">
    <location>
        <begin position="5"/>
        <end position="95"/>
    </location>
</feature>
<protein>
    <submittedName>
        <fullName evidence="3">Phosphotransferase system, lactose/cellobiose-specific IIB subunit</fullName>
    </submittedName>
</protein>
<dbReference type="InterPro" id="IPR036095">
    <property type="entry name" value="PTS_EIIB-like_sf"/>
</dbReference>
<dbReference type="KEGG" id="tpd:Teth39_1981"/>
<dbReference type="Proteomes" id="UP000002156">
    <property type="component" value="Chromosome"/>
</dbReference>
<dbReference type="STRING" id="340099.Teth39_1981"/>
<dbReference type="InterPro" id="IPR003501">
    <property type="entry name" value="PTS_EIIB_2/3"/>
</dbReference>
<dbReference type="Gene3D" id="3.40.50.2300">
    <property type="match status" value="1"/>
</dbReference>
<accession>B0KD88</accession>
<keyword evidence="4" id="KW-1185">Reference proteome</keyword>
<proteinExistence type="predicted"/>
<dbReference type="PROSITE" id="PS51099">
    <property type="entry name" value="PTS_EIIB_TYPE_2"/>
    <property type="match status" value="1"/>
</dbReference>
<evidence type="ECO:0000256" key="1">
    <source>
        <dbReference type="ARBA" id="ARBA00022679"/>
    </source>
</evidence>